<evidence type="ECO:0000313" key="2">
    <source>
        <dbReference type="WBParaSite" id="ES5_v2.g15457.t1"/>
    </source>
</evidence>
<sequence length="409" mass="43338">MNKSSGLIVVVKITIKINQSTLFHTFGKSIGFDVVSIDNVGVDVKLDEEVDEDVGGTFVDKSFGSRVVKGVTLIRLKVTSVINFSVVVVDVVVEGVDDETFGVVAVVVEDASTVVGVTVVEGFKVVDGVVFVVVIFAAVLYGKSIGFDVVSIDDVGVDVKLDEEVGGTFVDKSLGSRVVKGVTLIRLKGLKVFFVISGLISLLFVNSVINFSVVVVEVVEVGVEGVVDETFGVVFEVVVIVGSNVVGVTVVEGFKVVGGVIFVEVIFAAVLVVVIVVGKVISFTVTDGTLFVEGVVVVTFKIFLLLCLCRGRNVYGLTLASLIPSTVAKVLCKLSGLEVVGVVICDFLFCRIVFVLPLLFINGSGFKVDKRGHGFFIHFHVSINGRRGFKVLITLAAFGGVEVVEAIFG</sequence>
<protein>
    <submittedName>
        <fullName evidence="2">Uncharacterized protein</fullName>
    </submittedName>
</protein>
<evidence type="ECO:0000313" key="1">
    <source>
        <dbReference type="Proteomes" id="UP000887579"/>
    </source>
</evidence>
<dbReference type="Proteomes" id="UP000887579">
    <property type="component" value="Unplaced"/>
</dbReference>
<reference evidence="2" key="1">
    <citation type="submission" date="2022-11" db="UniProtKB">
        <authorList>
            <consortium name="WormBaseParasite"/>
        </authorList>
    </citation>
    <scope>IDENTIFICATION</scope>
</reference>
<name>A0AC34FEC5_9BILA</name>
<dbReference type="WBParaSite" id="ES5_v2.g15457.t1">
    <property type="protein sequence ID" value="ES5_v2.g15457.t1"/>
    <property type="gene ID" value="ES5_v2.g15457"/>
</dbReference>
<accession>A0AC34FEC5</accession>
<proteinExistence type="predicted"/>
<organism evidence="1 2">
    <name type="scientific">Panagrolaimus sp. ES5</name>
    <dbReference type="NCBI Taxonomy" id="591445"/>
    <lineage>
        <taxon>Eukaryota</taxon>
        <taxon>Metazoa</taxon>
        <taxon>Ecdysozoa</taxon>
        <taxon>Nematoda</taxon>
        <taxon>Chromadorea</taxon>
        <taxon>Rhabditida</taxon>
        <taxon>Tylenchina</taxon>
        <taxon>Panagrolaimomorpha</taxon>
        <taxon>Panagrolaimoidea</taxon>
        <taxon>Panagrolaimidae</taxon>
        <taxon>Panagrolaimus</taxon>
    </lineage>
</organism>